<dbReference type="InterPro" id="IPR039418">
    <property type="entry name" value="LexA-like"/>
</dbReference>
<dbReference type="CDD" id="cd00093">
    <property type="entry name" value="HTH_XRE"/>
    <property type="match status" value="1"/>
</dbReference>
<dbReference type="Gene3D" id="2.10.109.10">
    <property type="entry name" value="Umud Fragment, subunit A"/>
    <property type="match status" value="1"/>
</dbReference>
<dbReference type="Proteomes" id="UP001526337">
    <property type="component" value="Unassembled WGS sequence"/>
</dbReference>
<evidence type="ECO:0000256" key="3">
    <source>
        <dbReference type="ARBA" id="ARBA00023163"/>
    </source>
</evidence>
<sequence>MTPKQEPISDFPVSQENREVESRIERLKEAIGRGGGNLEVARNAGVPLSSLNNYVAGREMKASTAIRVARACGVSMEWLITGIGDISGKISNAPSGSGGISLSENDLISIPKYDVSFSAGYGVIFDNNMQPISYNILKASLPPELVSIQKDLISVTANGDSMVPLIADGDTIIVDTRRQPIRNGFVYCIRLGDQLLVKRLALRVNGNLAIMSDNPRYETEEIDAKKASQLSEDGDGPCHILGRVVWRIGEVSC</sequence>
<dbReference type="Pfam" id="PF01381">
    <property type="entry name" value="HTH_3"/>
    <property type="match status" value="1"/>
</dbReference>
<protein>
    <submittedName>
        <fullName evidence="5">Helix-turn-helix domain-containing protein</fullName>
    </submittedName>
</protein>
<dbReference type="InterPro" id="IPR010982">
    <property type="entry name" value="Lambda_DNA-bd_dom_sf"/>
</dbReference>
<feature type="domain" description="HTH cro/C1-type" evidence="4">
    <location>
        <begin position="39"/>
        <end position="79"/>
    </location>
</feature>
<evidence type="ECO:0000256" key="2">
    <source>
        <dbReference type="ARBA" id="ARBA00023125"/>
    </source>
</evidence>
<dbReference type="InterPro" id="IPR015927">
    <property type="entry name" value="Peptidase_S24_S26A/B/C"/>
</dbReference>
<keyword evidence="1" id="KW-0805">Transcription regulation</keyword>
<keyword evidence="2" id="KW-0238">DNA-binding</keyword>
<dbReference type="InterPro" id="IPR036286">
    <property type="entry name" value="LexA/Signal_pep-like_sf"/>
</dbReference>
<dbReference type="InterPro" id="IPR001387">
    <property type="entry name" value="Cro/C1-type_HTH"/>
</dbReference>
<keyword evidence="6" id="KW-1185">Reference proteome</keyword>
<dbReference type="EMBL" id="JANGSQ010000076">
    <property type="protein sequence ID" value="MCW4589394.1"/>
    <property type="molecule type" value="Genomic_DNA"/>
</dbReference>
<gene>
    <name evidence="5" type="ORF">NO263_02175</name>
</gene>
<keyword evidence="3" id="KW-0804">Transcription</keyword>
<dbReference type="RefSeq" id="WP_171789655.1">
    <property type="nucleotide sequence ID" value="NZ_JABJWD010000004.1"/>
</dbReference>
<organism evidence="5 6">
    <name type="scientific">Gluconacetobacter entanii</name>
    <dbReference type="NCBI Taxonomy" id="108528"/>
    <lineage>
        <taxon>Bacteria</taxon>
        <taxon>Pseudomonadati</taxon>
        <taxon>Pseudomonadota</taxon>
        <taxon>Alphaproteobacteria</taxon>
        <taxon>Acetobacterales</taxon>
        <taxon>Acetobacteraceae</taxon>
        <taxon>Gluconacetobacter</taxon>
    </lineage>
</organism>
<comment type="caution">
    <text evidence="5">The sequence shown here is derived from an EMBL/GenBank/DDBJ whole genome shotgun (WGS) entry which is preliminary data.</text>
</comment>
<dbReference type="Gene3D" id="1.10.260.40">
    <property type="entry name" value="lambda repressor-like DNA-binding domains"/>
    <property type="match status" value="1"/>
</dbReference>
<evidence type="ECO:0000313" key="6">
    <source>
        <dbReference type="Proteomes" id="UP001526337"/>
    </source>
</evidence>
<dbReference type="PANTHER" id="PTHR40661">
    <property type="match status" value="1"/>
</dbReference>
<dbReference type="SUPFAM" id="SSF47413">
    <property type="entry name" value="lambda repressor-like DNA-binding domains"/>
    <property type="match status" value="1"/>
</dbReference>
<proteinExistence type="predicted"/>
<dbReference type="SUPFAM" id="SSF51306">
    <property type="entry name" value="LexA/Signal peptidase"/>
    <property type="match status" value="1"/>
</dbReference>
<dbReference type="Pfam" id="PF00717">
    <property type="entry name" value="Peptidase_S24"/>
    <property type="match status" value="1"/>
</dbReference>
<dbReference type="PROSITE" id="PS50943">
    <property type="entry name" value="HTH_CROC1"/>
    <property type="match status" value="1"/>
</dbReference>
<name>A0ABT3K1W8_9PROT</name>
<evidence type="ECO:0000256" key="1">
    <source>
        <dbReference type="ARBA" id="ARBA00023015"/>
    </source>
</evidence>
<accession>A0ABT3K1W8</accession>
<evidence type="ECO:0000259" key="4">
    <source>
        <dbReference type="PROSITE" id="PS50943"/>
    </source>
</evidence>
<reference evidence="5 6" key="1">
    <citation type="submission" date="2022-07" db="EMBL/GenBank/DDBJ databases">
        <title>Genome stability of Gluconacetobacter entanii AV429.</title>
        <authorList>
            <person name="Trcek J."/>
            <person name="Cepec E."/>
        </authorList>
    </citation>
    <scope>NUCLEOTIDE SEQUENCE [LARGE SCALE GENOMIC DNA]</scope>
    <source>
        <strain evidence="5 6">AV429_2022</strain>
    </source>
</reference>
<evidence type="ECO:0000313" key="5">
    <source>
        <dbReference type="EMBL" id="MCW4589394.1"/>
    </source>
</evidence>
<dbReference type="CDD" id="cd06529">
    <property type="entry name" value="S24_LexA-like"/>
    <property type="match status" value="1"/>
</dbReference>
<dbReference type="PANTHER" id="PTHR40661:SF3">
    <property type="entry name" value="FELS-1 PROPHAGE TRANSCRIPTIONAL REGULATOR"/>
    <property type="match status" value="1"/>
</dbReference>